<protein>
    <submittedName>
        <fullName evidence="1">Uncharacterized protein</fullName>
    </submittedName>
</protein>
<dbReference type="Proteomes" id="UP000247689">
    <property type="component" value="Unassembled WGS sequence"/>
</dbReference>
<dbReference type="OrthoDB" id="2504727at2"/>
<dbReference type="RefSeq" id="WP_110198883.1">
    <property type="nucleotide sequence ID" value="NZ_QICH01000001.1"/>
</dbReference>
<organism evidence="1 2">
    <name type="scientific">Kangiella spongicola</name>
    <dbReference type="NCBI Taxonomy" id="796379"/>
    <lineage>
        <taxon>Bacteria</taxon>
        <taxon>Pseudomonadati</taxon>
        <taxon>Pseudomonadota</taxon>
        <taxon>Gammaproteobacteria</taxon>
        <taxon>Kangiellales</taxon>
        <taxon>Kangiellaceae</taxon>
        <taxon>Kangiella</taxon>
    </lineage>
</organism>
<reference evidence="1 2" key="1">
    <citation type="submission" date="2018-05" db="EMBL/GenBank/DDBJ databases">
        <title>Kangiella spongicola genome sequence.</title>
        <authorList>
            <person name="Maclea K.S."/>
            <person name="Goen A.E."/>
            <person name="Kelley C."/>
            <person name="Underriner A."/>
            <person name="Silverwood T."/>
            <person name="Trachtenberg A.M."/>
        </authorList>
    </citation>
    <scope>NUCLEOTIDE SEQUENCE [LARGE SCALE GENOMIC DNA]</scope>
    <source>
        <strain evidence="1 2">ATCC BAA-2076</strain>
    </source>
</reference>
<evidence type="ECO:0000313" key="1">
    <source>
        <dbReference type="EMBL" id="PXF63615.1"/>
    </source>
</evidence>
<accession>A0A318D6U0</accession>
<keyword evidence="2" id="KW-1185">Reference proteome</keyword>
<sequence length="560" mass="63277">MEKTPEEREYEERLRRRLKILQEKMKEGKIHIAEGLGVAESLDKVRAGPDGEVDLDTADGLVRSMALAITELHDRDELKKEASLSEIQNAYFNFFDQNFSRFYNIMIKRKLTPHEAGLAAMKSEGSINELIENLDGFLEFIDEFWGEVGYIAHYHVEDMHNNIKGIFGGDLFPSHAENLASKCGIYTDTLILPCPFLRSKHIFQRSTPADQAYYLMKHAMNILQYKELACADVDVPIVVVLPDLAALDEDEMKFFHQLGEEDSLKHSRKVFGRDFENIEDFFSFAHELDTIERAVAEIADESRVLFDTDWDEDISTQLEKACNGQSAELLGTNNPGLILASSAVGRMTTSNELLIKSRRLRGTPIIDAPTSWQYLEWKMEYDAESAEQVTNLKDLHITRGLQGLADGQMEWLGNVPPEALIEVRKQGAMEEIRAMLGQGIDGLSESNPENFHRTRDQIFKNIDQAFDSHKANIKKLREKQWKFAGSDIGSWLVTGTLGITSIATGTPVWALAALAADQMLDAPKLRDIPSSIQDLVDENKKLQKSPVGLLFNVQKKLNRN</sequence>
<dbReference type="EMBL" id="QICH01000001">
    <property type="protein sequence ID" value="PXF63615.1"/>
    <property type="molecule type" value="Genomic_DNA"/>
</dbReference>
<comment type="caution">
    <text evidence="1">The sequence shown here is derived from an EMBL/GenBank/DDBJ whole genome shotgun (WGS) entry which is preliminary data.</text>
</comment>
<dbReference type="AlphaFoldDB" id="A0A318D6U0"/>
<name>A0A318D6U0_9GAMM</name>
<proteinExistence type="predicted"/>
<evidence type="ECO:0000313" key="2">
    <source>
        <dbReference type="Proteomes" id="UP000247689"/>
    </source>
</evidence>
<gene>
    <name evidence="1" type="ORF">DL796_00215</name>
</gene>